<protein>
    <submittedName>
        <fullName evidence="1">Uncharacterized protein</fullName>
    </submittedName>
</protein>
<evidence type="ECO:0000313" key="2">
    <source>
        <dbReference type="Proteomes" id="UP001549098"/>
    </source>
</evidence>
<gene>
    <name evidence="1" type="ORF">ABID47_005124</name>
</gene>
<accession>A0ABV2F9R2</accession>
<dbReference type="Proteomes" id="UP001549098">
    <property type="component" value="Unassembled WGS sequence"/>
</dbReference>
<reference evidence="1 2" key="1">
    <citation type="submission" date="2024-06" db="EMBL/GenBank/DDBJ databases">
        <title>Genomic Encyclopedia of Type Strains, Phase IV (KMG-IV): sequencing the most valuable type-strain genomes for metagenomic binning, comparative biology and taxonomic classification.</title>
        <authorList>
            <person name="Goeker M."/>
        </authorList>
    </citation>
    <scope>NUCLEOTIDE SEQUENCE [LARGE SCALE GENOMIC DNA]</scope>
    <source>
        <strain evidence="1 2">DSM 17253</strain>
    </source>
</reference>
<keyword evidence="2" id="KW-1185">Reference proteome</keyword>
<proteinExistence type="predicted"/>
<comment type="caution">
    <text evidence="1">The sequence shown here is derived from an EMBL/GenBank/DDBJ whole genome shotgun (WGS) entry which is preliminary data.</text>
</comment>
<evidence type="ECO:0000313" key="1">
    <source>
        <dbReference type="EMBL" id="MET3548494.1"/>
    </source>
</evidence>
<name>A0ABV2F9R2_9BACL</name>
<organism evidence="1 2">
    <name type="scientific">Paenibacillus favisporus</name>
    <dbReference type="NCBI Taxonomy" id="221028"/>
    <lineage>
        <taxon>Bacteria</taxon>
        <taxon>Bacillati</taxon>
        <taxon>Bacillota</taxon>
        <taxon>Bacilli</taxon>
        <taxon>Bacillales</taxon>
        <taxon>Paenibacillaceae</taxon>
        <taxon>Paenibacillus</taxon>
    </lineage>
</organism>
<sequence>MFLCSLDRLEGAFFNVAAHGDHKIPDRLSHRLSGIIDGEKRTS</sequence>
<dbReference type="EMBL" id="JBEPLV010000006">
    <property type="protein sequence ID" value="MET3548494.1"/>
    <property type="molecule type" value="Genomic_DNA"/>
</dbReference>